<evidence type="ECO:0000313" key="3">
    <source>
        <dbReference type="Proteomes" id="UP000198882"/>
    </source>
</evidence>
<evidence type="ECO:0000256" key="1">
    <source>
        <dbReference type="SAM" id="MobiDB-lite"/>
    </source>
</evidence>
<accession>A0A1G8WSP0</accession>
<sequence length="92" mass="9602">MTGDNRNETVAEASAREQIPSETEGMTLGEEPVLCPHVCGAYVGAGFAAGAAAGCYTERCIDGNPEPLKDIDEKVEDDASIDDIVETVQAAD</sequence>
<gene>
    <name evidence="2" type="ORF">SAMN04515672_1476</name>
</gene>
<feature type="region of interest" description="Disordered" evidence="1">
    <location>
        <begin position="1"/>
        <end position="27"/>
    </location>
</feature>
<organism evidence="2 3">
    <name type="scientific">Natronorubrum texcoconense</name>
    <dbReference type="NCBI Taxonomy" id="1095776"/>
    <lineage>
        <taxon>Archaea</taxon>
        <taxon>Methanobacteriati</taxon>
        <taxon>Methanobacteriota</taxon>
        <taxon>Stenosarchaea group</taxon>
        <taxon>Halobacteria</taxon>
        <taxon>Halobacteriales</taxon>
        <taxon>Natrialbaceae</taxon>
        <taxon>Natronorubrum</taxon>
    </lineage>
</organism>
<reference evidence="3" key="1">
    <citation type="submission" date="2016-10" db="EMBL/GenBank/DDBJ databases">
        <authorList>
            <person name="Varghese N."/>
            <person name="Submissions S."/>
        </authorList>
    </citation>
    <scope>NUCLEOTIDE SEQUENCE [LARGE SCALE GENOMIC DNA]</scope>
    <source>
        <strain evidence="3">B4,CECT 8067,JCM 17497</strain>
    </source>
</reference>
<evidence type="ECO:0000313" key="2">
    <source>
        <dbReference type="EMBL" id="SDJ80610.1"/>
    </source>
</evidence>
<dbReference type="RefSeq" id="WP_139171283.1">
    <property type="nucleotide sequence ID" value="NZ_FNFE01000002.1"/>
</dbReference>
<protein>
    <submittedName>
        <fullName evidence="2">Uncharacterized protein</fullName>
    </submittedName>
</protein>
<keyword evidence="3" id="KW-1185">Reference proteome</keyword>
<dbReference type="AlphaFoldDB" id="A0A1G8WSP0"/>
<proteinExistence type="predicted"/>
<name>A0A1G8WSP0_9EURY</name>
<dbReference type="Proteomes" id="UP000198882">
    <property type="component" value="Unassembled WGS sequence"/>
</dbReference>
<dbReference type="EMBL" id="FNFE01000002">
    <property type="protein sequence ID" value="SDJ80610.1"/>
    <property type="molecule type" value="Genomic_DNA"/>
</dbReference>
<dbReference type="STRING" id="1095776.SAMN04515672_1476"/>